<evidence type="ECO:0000256" key="2">
    <source>
        <dbReference type="ARBA" id="ARBA00006275"/>
    </source>
</evidence>
<evidence type="ECO:0000259" key="6">
    <source>
        <dbReference type="Pfam" id="PF07980"/>
    </source>
</evidence>
<dbReference type="Pfam" id="PF07980">
    <property type="entry name" value="SusD_RagB"/>
    <property type="match status" value="1"/>
</dbReference>
<dbReference type="Gene3D" id="1.25.40.390">
    <property type="match status" value="1"/>
</dbReference>
<accession>A0A5C0VM31</accession>
<comment type="subcellular location">
    <subcellularLocation>
        <location evidence="1">Cell outer membrane</location>
    </subcellularLocation>
</comment>
<evidence type="ECO:0000256" key="3">
    <source>
        <dbReference type="ARBA" id="ARBA00022729"/>
    </source>
</evidence>
<evidence type="ECO:0000313" key="9">
    <source>
        <dbReference type="Proteomes" id="UP000323653"/>
    </source>
</evidence>
<dbReference type="Proteomes" id="UP000323653">
    <property type="component" value="Chromosome"/>
</dbReference>
<name>A0A5C0VM31_9SPHI</name>
<evidence type="ECO:0000259" key="7">
    <source>
        <dbReference type="Pfam" id="PF14322"/>
    </source>
</evidence>
<dbReference type="InterPro" id="IPR033985">
    <property type="entry name" value="SusD-like_N"/>
</dbReference>
<gene>
    <name evidence="8" type="ORF">FYC62_03700</name>
</gene>
<keyword evidence="3" id="KW-0732">Signal</keyword>
<dbReference type="Pfam" id="PF14322">
    <property type="entry name" value="SusD-like_3"/>
    <property type="match status" value="1"/>
</dbReference>
<keyword evidence="9" id="KW-1185">Reference proteome</keyword>
<dbReference type="GO" id="GO:0009279">
    <property type="term" value="C:cell outer membrane"/>
    <property type="evidence" value="ECO:0007669"/>
    <property type="project" value="UniProtKB-SubCell"/>
</dbReference>
<sequence length="626" mass="70280">MLNKMKTIFKKALRNALVYCTVIVSFSACVNKDEFFELPDRGGIDARIWSNEGAIQMLLDGTYRLIMPEFPYQYTINQYGIHLASDENYFSGTEAWARRAIGVNGVLTNNDVRYVATKYQGSNVGDNRYFDIARCNNAIKGIPTGTLPKAAQDKLLGQFYALRAMAYFELTRIYGGVPLVLEPQDPDNITASGRAKAVDCINAIVNDLDSAMVKLNGVSWADATERGKINRAAAAALKAKVLLYWASPQFNPVNDPQHPYDASRWQRAFVANKEAYDICVASGRRLMTNYATIFQTEGTANTEAIIVRSYSSTLERRGHNVESRIRPASEGGSPNDAYFATTKLLNAYPMRDGRPIQGHPDYDATLFWRNRDPRFEATIAYNGSNWKLSGNNNRRQWTYANALNESGNRGVYCKRFSSPDLSASAVNYTSNIGGSGMDWIELRFAEVILNYAECANETGDMVLAKTLVREIRRRAGIIEGAAGNDFGLGLATTTEQMRELITNERMVEFAFEAKRHHDLRRLRRMHTLTGTIEGIQIATKTTALRTHLETINPTTGLRNRDTLNINVRSTYLFYFNPHTVVIPGGNGPFSVPEYHYFYTFHNQFMNSSPLLEHTIGWEGGTFDPLK</sequence>
<evidence type="ECO:0000256" key="1">
    <source>
        <dbReference type="ARBA" id="ARBA00004442"/>
    </source>
</evidence>
<organism evidence="8 9">
    <name type="scientific">Pedobacter aquae</name>
    <dbReference type="NCBI Taxonomy" id="2605747"/>
    <lineage>
        <taxon>Bacteria</taxon>
        <taxon>Pseudomonadati</taxon>
        <taxon>Bacteroidota</taxon>
        <taxon>Sphingobacteriia</taxon>
        <taxon>Sphingobacteriales</taxon>
        <taxon>Sphingobacteriaceae</taxon>
        <taxon>Pedobacter</taxon>
    </lineage>
</organism>
<proteinExistence type="inferred from homology"/>
<protein>
    <submittedName>
        <fullName evidence="8">RagB/SusD family nutrient uptake outer membrane protein</fullName>
    </submittedName>
</protein>
<dbReference type="KEGG" id="pej:FYC62_03700"/>
<dbReference type="InterPro" id="IPR012944">
    <property type="entry name" value="SusD_RagB_dom"/>
</dbReference>
<keyword evidence="4" id="KW-0472">Membrane</keyword>
<dbReference type="SUPFAM" id="SSF48452">
    <property type="entry name" value="TPR-like"/>
    <property type="match status" value="1"/>
</dbReference>
<keyword evidence="5" id="KW-0998">Cell outer membrane</keyword>
<feature type="domain" description="SusD-like N-terminal" evidence="7">
    <location>
        <begin position="114"/>
        <end position="243"/>
    </location>
</feature>
<reference evidence="8 9" key="1">
    <citation type="submission" date="2019-08" db="EMBL/GenBank/DDBJ databases">
        <title>Pedobacter sp. nov., isolated from Han river, South Korea.</title>
        <authorList>
            <person name="Lee D.-H."/>
            <person name="Kim Y.-S."/>
            <person name="Hwang E.-M."/>
            <person name="Le Tran T.C."/>
            <person name="Cha C.-J."/>
        </authorList>
    </citation>
    <scope>NUCLEOTIDE SEQUENCE [LARGE SCALE GENOMIC DNA]</scope>
    <source>
        <strain evidence="8 9">CJ43</strain>
    </source>
</reference>
<evidence type="ECO:0000256" key="4">
    <source>
        <dbReference type="ARBA" id="ARBA00023136"/>
    </source>
</evidence>
<evidence type="ECO:0000313" key="8">
    <source>
        <dbReference type="EMBL" id="QEK53219.1"/>
    </source>
</evidence>
<dbReference type="PROSITE" id="PS51257">
    <property type="entry name" value="PROKAR_LIPOPROTEIN"/>
    <property type="match status" value="1"/>
</dbReference>
<dbReference type="InterPro" id="IPR011990">
    <property type="entry name" value="TPR-like_helical_dom_sf"/>
</dbReference>
<evidence type="ECO:0000256" key="5">
    <source>
        <dbReference type="ARBA" id="ARBA00023237"/>
    </source>
</evidence>
<dbReference type="AlphaFoldDB" id="A0A5C0VM31"/>
<dbReference type="EMBL" id="CP043329">
    <property type="protein sequence ID" value="QEK53219.1"/>
    <property type="molecule type" value="Genomic_DNA"/>
</dbReference>
<feature type="domain" description="RagB/SusD" evidence="6">
    <location>
        <begin position="303"/>
        <end position="574"/>
    </location>
</feature>
<comment type="similarity">
    <text evidence="2">Belongs to the SusD family.</text>
</comment>